<gene>
    <name evidence="1" type="ORF">ACH5RR_023769</name>
</gene>
<organism evidence="1 2">
    <name type="scientific">Cinchona calisaya</name>
    <dbReference type="NCBI Taxonomy" id="153742"/>
    <lineage>
        <taxon>Eukaryota</taxon>
        <taxon>Viridiplantae</taxon>
        <taxon>Streptophyta</taxon>
        <taxon>Embryophyta</taxon>
        <taxon>Tracheophyta</taxon>
        <taxon>Spermatophyta</taxon>
        <taxon>Magnoliopsida</taxon>
        <taxon>eudicotyledons</taxon>
        <taxon>Gunneridae</taxon>
        <taxon>Pentapetalae</taxon>
        <taxon>asterids</taxon>
        <taxon>lamiids</taxon>
        <taxon>Gentianales</taxon>
        <taxon>Rubiaceae</taxon>
        <taxon>Cinchonoideae</taxon>
        <taxon>Cinchoneae</taxon>
        <taxon>Cinchona</taxon>
    </lineage>
</organism>
<protein>
    <submittedName>
        <fullName evidence="1">Uncharacterized protein</fullName>
    </submittedName>
</protein>
<dbReference type="Proteomes" id="UP001630127">
    <property type="component" value="Unassembled WGS sequence"/>
</dbReference>
<dbReference type="EMBL" id="JBJUIK010000010">
    <property type="protein sequence ID" value="KAL3516867.1"/>
    <property type="molecule type" value="Genomic_DNA"/>
</dbReference>
<comment type="caution">
    <text evidence="1">The sequence shown here is derived from an EMBL/GenBank/DDBJ whole genome shotgun (WGS) entry which is preliminary data.</text>
</comment>
<evidence type="ECO:0000313" key="1">
    <source>
        <dbReference type="EMBL" id="KAL3516867.1"/>
    </source>
</evidence>
<evidence type="ECO:0000313" key="2">
    <source>
        <dbReference type="Proteomes" id="UP001630127"/>
    </source>
</evidence>
<keyword evidence="2" id="KW-1185">Reference proteome</keyword>
<sequence>MVENEGKELKKEIQKIEPRVDEEVTRMGVKVAGSGGKRRKGNGEMKEIQRVEVGDEKWTRWKGYAGSDRAWITISQARLIFRSEPHVEYYSNPLEHSRDMEFLDSDELPLDNFEFLLSICYASLPIRVGSDMWIEPYCPNRFAR</sequence>
<reference evidence="1 2" key="1">
    <citation type="submission" date="2024-11" db="EMBL/GenBank/DDBJ databases">
        <title>A near-complete genome assembly of Cinchona calisaya.</title>
        <authorList>
            <person name="Lian D.C."/>
            <person name="Zhao X.W."/>
            <person name="Wei L."/>
        </authorList>
    </citation>
    <scope>NUCLEOTIDE SEQUENCE [LARGE SCALE GENOMIC DNA]</scope>
    <source>
        <tissue evidence="1">Nenye</tissue>
    </source>
</reference>
<accession>A0ABD2ZBK4</accession>
<proteinExistence type="predicted"/>
<dbReference type="AlphaFoldDB" id="A0ABD2ZBK4"/>
<name>A0ABD2ZBK4_9GENT</name>